<evidence type="ECO:0000313" key="1">
    <source>
        <dbReference type="EMBL" id="HIT17629.1"/>
    </source>
</evidence>
<dbReference type="EMBL" id="DVKI01000141">
    <property type="protein sequence ID" value="HIT17629.1"/>
    <property type="molecule type" value="Genomic_DNA"/>
</dbReference>
<accession>A0A9D1G8I2</accession>
<reference evidence="1" key="2">
    <citation type="journal article" date="2021" name="PeerJ">
        <title>Extensive microbial diversity within the chicken gut microbiome revealed by metagenomics and culture.</title>
        <authorList>
            <person name="Gilroy R."/>
            <person name="Ravi A."/>
            <person name="Getino M."/>
            <person name="Pursley I."/>
            <person name="Horton D.L."/>
            <person name="Alikhan N.F."/>
            <person name="Baker D."/>
            <person name="Gharbi K."/>
            <person name="Hall N."/>
            <person name="Watson M."/>
            <person name="Adriaenssens E.M."/>
            <person name="Foster-Nyarko E."/>
            <person name="Jarju S."/>
            <person name="Secka A."/>
            <person name="Antonio M."/>
            <person name="Oren A."/>
            <person name="Chaudhuri R.R."/>
            <person name="La Ragione R."/>
            <person name="Hildebrand F."/>
            <person name="Pallen M.J."/>
        </authorList>
    </citation>
    <scope>NUCLEOTIDE SEQUENCE</scope>
    <source>
        <strain evidence="1">14508</strain>
    </source>
</reference>
<organism evidence="1 2">
    <name type="scientific">Candidatus Caccosoma faecigallinarum</name>
    <dbReference type="NCBI Taxonomy" id="2840720"/>
    <lineage>
        <taxon>Bacteria</taxon>
        <taxon>Bacillati</taxon>
        <taxon>Bacillota</taxon>
        <taxon>Bacillota incertae sedis</taxon>
        <taxon>Candidatus Caccosoma</taxon>
    </lineage>
</organism>
<dbReference type="Proteomes" id="UP000886893">
    <property type="component" value="Unassembled WGS sequence"/>
</dbReference>
<reference evidence="1" key="1">
    <citation type="submission" date="2020-10" db="EMBL/GenBank/DDBJ databases">
        <authorList>
            <person name="Gilroy R."/>
        </authorList>
    </citation>
    <scope>NUCLEOTIDE SEQUENCE</scope>
    <source>
        <strain evidence="1">14508</strain>
    </source>
</reference>
<proteinExistence type="predicted"/>
<protein>
    <submittedName>
        <fullName evidence="1">Phosphoenolpyruvate carboxykinase</fullName>
    </submittedName>
</protein>
<sequence>MATKSNMPIQEIGSKNPVLFSKVRTTIETMFYRNNVIEVTSMKQAYELAKNTHGTIISDLEVANATELGLEEGTKVLIFNDGSITGRQARLRRLVDETNVESFASLLREVEFSSKDK</sequence>
<evidence type="ECO:0000313" key="2">
    <source>
        <dbReference type="Proteomes" id="UP000886893"/>
    </source>
</evidence>
<comment type="caution">
    <text evidence="1">The sequence shown here is derived from an EMBL/GenBank/DDBJ whole genome shotgun (WGS) entry which is preliminary data.</text>
</comment>
<feature type="non-terminal residue" evidence="1">
    <location>
        <position position="117"/>
    </location>
</feature>
<name>A0A9D1G8I2_9FIRM</name>
<gene>
    <name evidence="1" type="ORF">IAD04_04575</name>
</gene>
<dbReference type="AlphaFoldDB" id="A0A9D1G8I2"/>